<sequence>MLENIVAWVLNNYIGEYLEDLNTDQLSVALLSGQVELENVPLKKSALRKLDLPLEVKAGLLGKLTLSVPITHLRSEPWALKLSDVLIIVGPPTPDRRYDVEAVERVEQQKKEQMLDELEKRHTTELLSFLGITVPASQDTWWGASLISTVLNNIQLILNNVHIRYEDDLSLPNGLVFNCGVRIQTMTMQTTNAAGKPGFVEPQSGVNIFKKLELKGFSLYWNSDQKLSEHLNTPKNLRDILAPEDPSSAFIIHPCSAELRMERNSSKFPLKGHTPRFKFFLLPEKITIEMTRRQMAELRALNREWARFERARQHRKWRPLTKIGENAGEWWRFAYNRVSEDTRRAQARRSWHFALTRARHLNAYCRAYRRRLLALIENPELKNATTEKVEEDNTQSSSSKQGSPVHGPHEDIVIMKQIEHDSQYTYHELHLFRETVFRKLVREKAKEKGTDLSSTNDDVFENIDTPVEEIPSVDVMRSAQKESGGLYGWITSFFTQEESKMDKEEAFDFRKLDLKDFGSLPKSFNVKEMEEEILDVLHESWDDSTLLRRDMLLAEIAMRLEHMTLRFIDTIKLAQAEQRRVLAMDLTGVTSRVELSPRQHSLTVSLAVMDMGIQRLRTGHLPPKDGRAYEDLDESFMFSLAESTKILLAVGKKDSNDENNDPMFRMLYRRRSPRLIVRHTIEGTFRPVSVMYEENALAGLSTLFTDDPAMFVTGTHSDVDGDSGAQQLSATESHVFVNLHIPSVTMELRRRGWTEQTRSSFEWEAGDPFACLNVKNVSMGFVTREAYVSKIKFGVGHLELTDLMERTIYPLVSTGKGVFGINKTLSTSCPDLSEVSIPTENVSSSLPSSSFLDNFPSVHTSRKISGAMDPRKPVEEKEATVLITIVDPKHPKFEAKYSKKNYDVDIELNELDMGMNRRTWTGLLDLAGLLGVEEVDEVTEPEAEQNLTIKPKLNPLRVGFAVRVGSWRIDMNYPANSTRLGAVRLENAMMSAMLKLYEDVETVSVALLVDGLRIDDRTPFYSELYPERVILSHGGTSVLPAHAEIKILKYLGEDSSRECDLRVDVIVPETMQLYYIHTHRYFCALMDFWLQFNELQDQIAKSKRLNVVDGIRSKVALDVDVKCPTHIVLPLNQCSDQLVVIESDGLNLKNTFKPMSRVDDVFLKNCIDNDYGYDTSVDCLLDCAKAVLKEVRAYEGRRMFVPLRKEDQSARVLGRGAFDSTEIVSSMESVFSRHFDLSVDVFRNLDGLRSHNAPDLTIITSIEKLTWRMTSDFYILFRGVLEKNFGDTLIPIPETIPIEILQRPTTGCEVGSDSKYATLSFRLLLDEVELDCRVPLPGHRPNQSALFGKPFTPFAAMQLQCARVSFDVFIDGQSELDLVCESTNLVDTRRVQVGSGTKNLFSTILQPREYSDKKFPLMSEAHIMMRKDEVPVVTLVLMHSRVILLYDWLNDAKSFVLLSSDFVPKYRDENLKYPPNGGVIARMGSVPPEQPQTLSLKITLRDSDLYLLENPSMPNSCAIVATTNAVLNLNDADGVISANLEIQNMSIAWCCMQDERRTLNQCSNEFSIGVGMSMNQVITPISEGSRGLPSLAMKRHSVEVDLNGVIGRLSYKDMQVLRTTIEGYTRNFYENNTKTMIPVIGKPPPPKIIEVGRVLIKTERADLWLLDDFQGKSIPLLRISLSNVSVDRQSEDRMVSSFALSVDYFNQRVFGWEPLLEKWSVLRFLMSRKDNTHNVDLVAESRSTLDINITQQLMQQAVQFASRWSAIRASLEHDDFRKSCVRSRSDHLPYSFKNETGCEVIFTTAVEDIQLARKEQRKASVRWITVPKDKEHTFEFPARLLLYSHSEREPPRQLIVRVNGWDEISPVHVDACGTYFRLVKATKKNMPMARVVIRVTMEKDGKKVVAVRSSIDIYNQLPHELAVYSAEEGEELMLIPPSQAKPVPLTFAHCQFMVRPEGCQVQEKAEIIWKGVRVAGETVNKTQYLESSKTYYNYWMCTSVRREHYPDHEGLPGHSIYVVAPLTVQNLLPIDVEIHILDNVFPVAAGKQLMITTVDITKTLTVRVITDRLRTVQECYISKSNIGEGHLVSLRLQDAKGRPLDMYGNVRLGVGGSISLSLWVPYWIVNKSGIPLILKQEATENEAAGQMSEHEQAKDRHPLMFSFADDGCPKQCVVRVGNGLAKEPNYRPRYSHRFALTPGVQALKLSVVHESLPTLYYNIGVEVRAGTGRYKDTQVVLLTSRYVISNQSSYTISVCHHDLIDRLSEHVHVASQCSLVWNENYEDCRQLCVRRSDVRHWSCPFRIDRIGSFHITMRDADETPRFVRVEIILNSAVFCVTFTDAEYYPPPIRIENHSDVPVLYQQQSEGPIGQHLRTICKARSHIDYAWDDLYGSRRIVLQVYENKSHVYDPSVKGIGPQLVYENHMYIQLASSFNGTSISKRTEENELVLETLQKGKVILNKQNRVDANNGNQLWIFCKDGCIENIGMTFRARTRMVLDVLERMSFQLMMTPRQSSRDKFQKWTLTADGTLCCPGLPGMAVTHRAPEICMAKCDTSRGEVTDPSSQIWRIQRQRPGSGILEVECLHNGPTLVVRITDREDRMRNMSVPSFSRPAKPAGLEMNVTMRAGLGISLVNGNHEELIYARFEGIVLSAKRLEDTYLMTGSVDKLQIDNQLLYSDRWQVLYCQPEVIGLDEEGSGAYINGDLPPGVCGTPRPALKLEMNCTPKKHYDAFDCFRLKLCDLDVQLDELLLWKLVQFAQASDAASSVQQKTLSLPPNTDLERPDPLRTRRWYFGNLILEMGQINLSVVTVSKSSLPLECRQLKQQFNMKLVSFENATVSLPPFRQFHYFETSSFLLESLQKFYFAELQKQTLNIVVTLDAFGNPQGLVTDLKDSFQGLFIEGDLQRFVAGLGYGVSNSISKLASSAASGVGALTFDQEHEAKRRHNLIRSHSTTTTPLSHLYSGVKGLGVGVLGGMTAIVTNTIAESRKSGIMTGAIRGITTGAVDTVTKPVQGLFDLVEGTASAMKELAGPSTSSGRRAAASGRIRPPRLCRNLYHLLPPYSIQLAKAQMEMLRINGYSTKERLLDVEVCLEQFKGEDLIRQYVLISTRQCYVCRQVNAEPSSVILRIPYKYLKSVQPQPELENSLASLEVILDTDDRRTRPSHVWCGRFEVARRLAEKMMRAKHEYDHSKRTLTAQESEIG</sequence>
<dbReference type="InterPro" id="IPR009543">
    <property type="entry name" value="VPS13_VAB"/>
</dbReference>
<keyword evidence="3" id="KW-0813">Transport</keyword>
<proteinExistence type="inferred from homology"/>
<dbReference type="PANTHER" id="PTHR16166">
    <property type="entry name" value="VACUOLAR PROTEIN SORTING-ASSOCIATED PROTEIN VPS13"/>
    <property type="match status" value="1"/>
</dbReference>
<evidence type="ECO:0000259" key="7">
    <source>
        <dbReference type="SMART" id="SM00458"/>
    </source>
</evidence>
<gene>
    <name evidence="8" type="ORF">CYNAS_LOCUS16696</name>
</gene>
<accession>A0AA36MBX4</accession>
<dbReference type="EMBL" id="CATQJL010000316">
    <property type="protein sequence ID" value="CAJ0604713.1"/>
    <property type="molecule type" value="Genomic_DNA"/>
</dbReference>
<reference evidence="8" key="1">
    <citation type="submission" date="2023-07" db="EMBL/GenBank/DDBJ databases">
        <authorList>
            <consortium name="CYATHOMIX"/>
        </authorList>
    </citation>
    <scope>NUCLEOTIDE SEQUENCE</scope>
    <source>
        <strain evidence="8">N/A</strain>
    </source>
</reference>
<comment type="caution">
    <text evidence="8">The sequence shown here is derived from an EMBL/GenBank/DDBJ whole genome shotgun (WGS) entry which is preliminary data.</text>
</comment>
<keyword evidence="9" id="KW-1185">Reference proteome</keyword>
<keyword evidence="4" id="KW-0445">Lipid transport</keyword>
<comment type="cofactor">
    <cofactor evidence="1">
        <name>Mn(2+)</name>
        <dbReference type="ChEBI" id="CHEBI:29035"/>
    </cofactor>
</comment>
<name>A0AA36MBX4_CYLNA</name>
<dbReference type="GO" id="GO:0006869">
    <property type="term" value="P:lipid transport"/>
    <property type="evidence" value="ECO:0007669"/>
    <property type="project" value="UniProtKB-KW"/>
</dbReference>
<evidence type="ECO:0000256" key="2">
    <source>
        <dbReference type="ARBA" id="ARBA00006545"/>
    </source>
</evidence>
<evidence type="ECO:0000256" key="3">
    <source>
        <dbReference type="ARBA" id="ARBA00022448"/>
    </source>
</evidence>
<dbReference type="GO" id="GO:0045053">
    <property type="term" value="P:protein retention in Golgi apparatus"/>
    <property type="evidence" value="ECO:0007669"/>
    <property type="project" value="TreeGrafter"/>
</dbReference>
<dbReference type="Proteomes" id="UP001176961">
    <property type="component" value="Unassembled WGS sequence"/>
</dbReference>
<dbReference type="PROSITE" id="PS50231">
    <property type="entry name" value="RICIN_B_LECTIN"/>
    <property type="match status" value="1"/>
</dbReference>
<organism evidence="8 9">
    <name type="scientific">Cylicocyclus nassatus</name>
    <name type="common">Nematode worm</name>
    <dbReference type="NCBI Taxonomy" id="53992"/>
    <lineage>
        <taxon>Eukaryota</taxon>
        <taxon>Metazoa</taxon>
        <taxon>Ecdysozoa</taxon>
        <taxon>Nematoda</taxon>
        <taxon>Chromadorea</taxon>
        <taxon>Rhabditida</taxon>
        <taxon>Rhabditina</taxon>
        <taxon>Rhabditomorpha</taxon>
        <taxon>Strongyloidea</taxon>
        <taxon>Strongylidae</taxon>
        <taxon>Cylicocyclus</taxon>
    </lineage>
</organism>
<dbReference type="SUPFAM" id="SSF50370">
    <property type="entry name" value="Ricin B-like lectins"/>
    <property type="match status" value="1"/>
</dbReference>
<feature type="region of interest" description="Disordered" evidence="6">
    <location>
        <begin position="384"/>
        <end position="408"/>
    </location>
</feature>
<dbReference type="InterPro" id="IPR026854">
    <property type="entry name" value="VPS13_N"/>
</dbReference>
<dbReference type="Pfam" id="PF12624">
    <property type="entry name" value="VPS13_N"/>
    <property type="match status" value="1"/>
</dbReference>
<dbReference type="InterPro" id="IPR026847">
    <property type="entry name" value="VPS13"/>
</dbReference>
<evidence type="ECO:0000256" key="1">
    <source>
        <dbReference type="ARBA" id="ARBA00001936"/>
    </source>
</evidence>
<dbReference type="Pfam" id="PF25036">
    <property type="entry name" value="VPS13_VAB"/>
    <property type="match status" value="1"/>
</dbReference>
<comment type="similarity">
    <text evidence="2">Belongs to the VPS13 family.</text>
</comment>
<evidence type="ECO:0000256" key="6">
    <source>
        <dbReference type="SAM" id="MobiDB-lite"/>
    </source>
</evidence>
<dbReference type="PANTHER" id="PTHR16166:SF141">
    <property type="entry name" value="INTERMEMBRANE LIPID TRANSFER PROTEIN VPS13D"/>
    <property type="match status" value="1"/>
</dbReference>
<evidence type="ECO:0000313" key="9">
    <source>
        <dbReference type="Proteomes" id="UP001176961"/>
    </source>
</evidence>
<protein>
    <recommendedName>
        <fullName evidence="7">Ricin B lectin domain-containing protein</fullName>
    </recommendedName>
</protein>
<evidence type="ECO:0000313" key="8">
    <source>
        <dbReference type="EMBL" id="CAJ0604713.1"/>
    </source>
</evidence>
<dbReference type="GO" id="GO:0006623">
    <property type="term" value="P:protein targeting to vacuole"/>
    <property type="evidence" value="ECO:0007669"/>
    <property type="project" value="TreeGrafter"/>
</dbReference>
<feature type="domain" description="Ricin B lectin" evidence="7">
    <location>
        <begin position="2433"/>
        <end position="2569"/>
    </location>
</feature>
<dbReference type="InterPro" id="IPR000772">
    <property type="entry name" value="Ricin_B_lectin"/>
</dbReference>
<dbReference type="InterPro" id="IPR035992">
    <property type="entry name" value="Ricin_B-like_lectins"/>
</dbReference>
<evidence type="ECO:0000256" key="5">
    <source>
        <dbReference type="ARBA" id="ARBA00023211"/>
    </source>
</evidence>
<dbReference type="GO" id="GO:0007005">
    <property type="term" value="P:mitochondrion organization"/>
    <property type="evidence" value="ECO:0007669"/>
    <property type="project" value="TreeGrafter"/>
</dbReference>
<evidence type="ECO:0000256" key="4">
    <source>
        <dbReference type="ARBA" id="ARBA00023055"/>
    </source>
</evidence>
<dbReference type="SMART" id="SM00458">
    <property type="entry name" value="RICIN"/>
    <property type="match status" value="1"/>
</dbReference>
<keyword evidence="5" id="KW-0464">Manganese</keyword>